<evidence type="ECO:0008006" key="4">
    <source>
        <dbReference type="Google" id="ProtNLM"/>
    </source>
</evidence>
<dbReference type="Pfam" id="PF02643">
    <property type="entry name" value="DUF192"/>
    <property type="match status" value="1"/>
</dbReference>
<dbReference type="InterPro" id="IPR038695">
    <property type="entry name" value="Saro_0823-like_sf"/>
</dbReference>
<dbReference type="InterPro" id="IPR003795">
    <property type="entry name" value="DUF192"/>
</dbReference>
<reference evidence="3" key="1">
    <citation type="submission" date="2017-09" db="EMBL/GenBank/DDBJ databases">
        <title>Depth-based differentiation of microbial function through sediment-hosted aquifers and enrichment of novel symbionts in the deep terrestrial subsurface.</title>
        <authorList>
            <person name="Probst A.J."/>
            <person name="Ladd B."/>
            <person name="Jarett J.K."/>
            <person name="Geller-Mcgrath D.E."/>
            <person name="Sieber C.M.K."/>
            <person name="Emerson J.B."/>
            <person name="Anantharaman K."/>
            <person name="Thomas B.C."/>
            <person name="Malmstrom R."/>
            <person name="Stieglmeier M."/>
            <person name="Klingl A."/>
            <person name="Woyke T."/>
            <person name="Ryan C.M."/>
            <person name="Banfield J.F."/>
        </authorList>
    </citation>
    <scope>NUCLEOTIDE SEQUENCE [LARGE SCALE GENOMIC DNA]</scope>
</reference>
<dbReference type="Gene3D" id="2.60.120.1140">
    <property type="entry name" value="Protein of unknown function DUF192"/>
    <property type="match status" value="1"/>
</dbReference>
<sequence>MLNNYFLKKYIKLNNMRNNPNAPKNIILGVIILILIFGLFYFMMRQLKNRETYAIINKNIRISLELAQNDSARYLGLSDRKSLCQNCGMLFVWPDYAIRDFVMRDMNFPLDIIFISDQKIVKIESNLLPEGSNPENIYSSDFPSNYVLEINGGISDRFGIAPGDEIIINLPK</sequence>
<keyword evidence="1" id="KW-0472">Membrane</keyword>
<evidence type="ECO:0000313" key="3">
    <source>
        <dbReference type="Proteomes" id="UP000228900"/>
    </source>
</evidence>
<keyword evidence="1" id="KW-0812">Transmembrane</keyword>
<organism evidence="2 3">
    <name type="scientific">Candidatus Falkowbacteria bacterium CG10_big_fil_rev_8_21_14_0_10_39_9</name>
    <dbReference type="NCBI Taxonomy" id="1974566"/>
    <lineage>
        <taxon>Bacteria</taxon>
        <taxon>Candidatus Falkowiibacteriota</taxon>
    </lineage>
</organism>
<evidence type="ECO:0000256" key="1">
    <source>
        <dbReference type="SAM" id="Phobius"/>
    </source>
</evidence>
<dbReference type="PANTHER" id="PTHR37953:SF1">
    <property type="entry name" value="UPF0127 PROTEIN MJ1496"/>
    <property type="match status" value="1"/>
</dbReference>
<dbReference type="AlphaFoldDB" id="A0A2M6WQ33"/>
<dbReference type="Proteomes" id="UP000228900">
    <property type="component" value="Unassembled WGS sequence"/>
</dbReference>
<comment type="caution">
    <text evidence="2">The sequence shown here is derived from an EMBL/GenBank/DDBJ whole genome shotgun (WGS) entry which is preliminary data.</text>
</comment>
<evidence type="ECO:0000313" key="2">
    <source>
        <dbReference type="EMBL" id="PIT94890.1"/>
    </source>
</evidence>
<feature type="transmembrane region" description="Helical" evidence="1">
    <location>
        <begin position="26"/>
        <end position="44"/>
    </location>
</feature>
<protein>
    <recommendedName>
        <fullName evidence="4">DUF192 domain-containing protein</fullName>
    </recommendedName>
</protein>
<gene>
    <name evidence="2" type="ORF">COT98_01835</name>
</gene>
<accession>A0A2M6WQ33</accession>
<dbReference type="EMBL" id="PFAQ01000031">
    <property type="protein sequence ID" value="PIT94890.1"/>
    <property type="molecule type" value="Genomic_DNA"/>
</dbReference>
<name>A0A2M6WQ33_9BACT</name>
<proteinExistence type="predicted"/>
<dbReference type="PANTHER" id="PTHR37953">
    <property type="entry name" value="UPF0127 PROTEIN MJ1496"/>
    <property type="match status" value="1"/>
</dbReference>
<keyword evidence="1" id="KW-1133">Transmembrane helix</keyword>